<evidence type="ECO:0000256" key="1">
    <source>
        <dbReference type="SAM" id="Phobius"/>
    </source>
</evidence>
<feature type="transmembrane region" description="Helical" evidence="1">
    <location>
        <begin position="12"/>
        <end position="32"/>
    </location>
</feature>
<evidence type="ECO:0000313" key="3">
    <source>
        <dbReference type="EMBL" id="SHI23730.1"/>
    </source>
</evidence>
<gene>
    <name evidence="3" type="ORF">SAMN04488135_1152</name>
</gene>
<dbReference type="EMBL" id="FQXE01000015">
    <property type="protein sequence ID" value="SHI23730.1"/>
    <property type="molecule type" value="Genomic_DNA"/>
</dbReference>
<name>A0A1M5ZHP2_9BURK</name>
<feature type="transmembrane region" description="Helical" evidence="1">
    <location>
        <begin position="119"/>
        <end position="140"/>
    </location>
</feature>
<dbReference type="OrthoDB" id="9797308at2"/>
<feature type="transmembrane region" description="Helical" evidence="1">
    <location>
        <begin position="173"/>
        <end position="198"/>
    </location>
</feature>
<protein>
    <recommendedName>
        <fullName evidence="2">Nucleoside transporter/FeoB GTPase Gate domain-containing protein</fullName>
    </recommendedName>
</protein>
<proteinExistence type="predicted"/>
<feature type="transmembrane region" description="Helical" evidence="1">
    <location>
        <begin position="284"/>
        <end position="303"/>
    </location>
</feature>
<keyword evidence="1" id="KW-0812">Transmembrane</keyword>
<feature type="transmembrane region" description="Helical" evidence="1">
    <location>
        <begin position="62"/>
        <end position="82"/>
    </location>
</feature>
<keyword evidence="1" id="KW-0472">Membrane</keyword>
<dbReference type="InterPro" id="IPR011642">
    <property type="entry name" value="Gate_dom"/>
</dbReference>
<dbReference type="Proteomes" id="UP000184226">
    <property type="component" value="Unassembled WGS sequence"/>
</dbReference>
<keyword evidence="4" id="KW-1185">Reference proteome</keyword>
<evidence type="ECO:0000259" key="2">
    <source>
        <dbReference type="Pfam" id="PF07670"/>
    </source>
</evidence>
<accession>A0A1M5ZHP2</accession>
<reference evidence="3 4" key="1">
    <citation type="submission" date="2016-11" db="EMBL/GenBank/DDBJ databases">
        <authorList>
            <person name="Jaros S."/>
            <person name="Januszkiewicz K."/>
            <person name="Wedrychowicz H."/>
        </authorList>
    </citation>
    <scope>NUCLEOTIDE SEQUENCE [LARGE SCALE GENOMIC DNA]</scope>
    <source>
        <strain evidence="3 4">CGMCC 1.10190</strain>
    </source>
</reference>
<dbReference type="Pfam" id="PF07670">
    <property type="entry name" value="Gate"/>
    <property type="match status" value="1"/>
</dbReference>
<feature type="domain" description="Nucleoside transporter/FeoB GTPase Gate" evidence="2">
    <location>
        <begin position="17"/>
        <end position="116"/>
    </location>
</feature>
<dbReference type="AlphaFoldDB" id="A0A1M5ZHP2"/>
<dbReference type="STRING" id="658167.SAMN04488135_1152"/>
<keyword evidence="1" id="KW-1133">Transmembrane helix</keyword>
<dbReference type="RefSeq" id="WP_073107558.1">
    <property type="nucleotide sequence ID" value="NZ_FQXE01000015.1"/>
</dbReference>
<organism evidence="3 4">
    <name type="scientific">Pollutimonas bauzanensis</name>
    <dbReference type="NCBI Taxonomy" id="658167"/>
    <lineage>
        <taxon>Bacteria</taxon>
        <taxon>Pseudomonadati</taxon>
        <taxon>Pseudomonadota</taxon>
        <taxon>Betaproteobacteria</taxon>
        <taxon>Burkholderiales</taxon>
        <taxon>Alcaligenaceae</taxon>
        <taxon>Pollutimonas</taxon>
    </lineage>
</organism>
<sequence length="321" mass="33754">MFSYLIAMLRRSWRMFVTVSKVMLPVMIIVQIAEEFGLVGQAGRLIAPAMSLLHLPPEAGIIWATTVLTGIYGGIASLSGLAGSVEMTAAQLSALCAMMLFAHGLPVEQAIVRRAGASFWATAALRIVTALAYGAAVSWACHLTGTLDQPVSFEWLRGSAAVPDGGANIYLGWIQATAFSLLLTFAIIVILVAALDALDRLGITRRITAAMMPLLRASGLNAQVAPVTTVGVLLGLTYGGALIIEAAAKQDFSARTRFLALCWLSLSHSLIEDTLLLMALGADVWIILVGRVMVTLAIVAALARLTGRGGWRAEPAGAGPS</sequence>
<evidence type="ECO:0000313" key="4">
    <source>
        <dbReference type="Proteomes" id="UP000184226"/>
    </source>
</evidence>